<proteinExistence type="predicted"/>
<dbReference type="SMART" id="SM00850">
    <property type="entry name" value="LytTR"/>
    <property type="match status" value="1"/>
</dbReference>
<dbReference type="PROSITE" id="PS50930">
    <property type="entry name" value="HTH_LYTTR"/>
    <property type="match status" value="1"/>
</dbReference>
<dbReference type="AlphaFoldDB" id="A0A949K6B1"/>
<protein>
    <submittedName>
        <fullName evidence="2">LytTR family transcriptional regulator</fullName>
    </submittedName>
</protein>
<dbReference type="GO" id="GO:0000156">
    <property type="term" value="F:phosphorelay response regulator activity"/>
    <property type="evidence" value="ECO:0007669"/>
    <property type="project" value="InterPro"/>
</dbReference>
<dbReference type="PANTHER" id="PTHR37299:SF4">
    <property type="entry name" value="TRANSCRIPTIONAL REGULATOR"/>
    <property type="match status" value="1"/>
</dbReference>
<dbReference type="Proteomes" id="UP000712157">
    <property type="component" value="Unassembled WGS sequence"/>
</dbReference>
<reference evidence="2" key="1">
    <citation type="submission" date="2021-06" db="EMBL/GenBank/DDBJ databases">
        <title>Description of novel taxa of the family Lachnospiraceae.</title>
        <authorList>
            <person name="Chaplin A.V."/>
            <person name="Sokolova S.R."/>
            <person name="Pikina A.P."/>
            <person name="Korzhanova M."/>
            <person name="Belova V."/>
            <person name="Korostin D."/>
            <person name="Efimov B.A."/>
        </authorList>
    </citation>
    <scope>NUCLEOTIDE SEQUENCE</scope>
    <source>
        <strain evidence="2">ASD5720</strain>
    </source>
</reference>
<name>A0A949K6B1_9FIRM</name>
<evidence type="ECO:0000313" key="2">
    <source>
        <dbReference type="EMBL" id="MBU9738276.1"/>
    </source>
</evidence>
<keyword evidence="3" id="KW-1185">Reference proteome</keyword>
<gene>
    <name evidence="2" type="ORF">KTH89_17165</name>
</gene>
<organism evidence="2 3">
    <name type="scientific">Diplocloster agilis</name>
    <dbReference type="NCBI Taxonomy" id="2850323"/>
    <lineage>
        <taxon>Bacteria</taxon>
        <taxon>Bacillati</taxon>
        <taxon>Bacillota</taxon>
        <taxon>Clostridia</taxon>
        <taxon>Lachnospirales</taxon>
        <taxon>Lachnospiraceae</taxon>
        <taxon>Diplocloster</taxon>
    </lineage>
</organism>
<dbReference type="PANTHER" id="PTHR37299">
    <property type="entry name" value="TRANSCRIPTIONAL REGULATOR-RELATED"/>
    <property type="match status" value="1"/>
</dbReference>
<dbReference type="Pfam" id="PF04397">
    <property type="entry name" value="LytTR"/>
    <property type="match status" value="1"/>
</dbReference>
<feature type="domain" description="HTH LytTR-type" evidence="1">
    <location>
        <begin position="41"/>
        <end position="144"/>
    </location>
</feature>
<dbReference type="InterPro" id="IPR007492">
    <property type="entry name" value="LytTR_DNA-bd_dom"/>
</dbReference>
<dbReference type="GO" id="GO:0003677">
    <property type="term" value="F:DNA binding"/>
    <property type="evidence" value="ECO:0007669"/>
    <property type="project" value="InterPro"/>
</dbReference>
<dbReference type="Gene3D" id="2.40.50.1020">
    <property type="entry name" value="LytTr DNA-binding domain"/>
    <property type="match status" value="1"/>
</dbReference>
<evidence type="ECO:0000259" key="1">
    <source>
        <dbReference type="PROSITE" id="PS50930"/>
    </source>
</evidence>
<dbReference type="InterPro" id="IPR046947">
    <property type="entry name" value="LytR-like"/>
</dbReference>
<sequence length="144" mass="16397">MRVEIKVSGDIKEPYAVIFTGNVTEEIRQAAASLEKRETVVTANNGERIIVLSPEEVCMARVEAAQTVLYCGRNKYNSKKRLYELKELLGKGFMQISKSTVVNLRELDSVEPSFNGMMVLHLKNGCRDYISRKYLPEFKKYLGL</sequence>
<accession>A0A949K6B1</accession>
<comment type="caution">
    <text evidence="2">The sequence shown here is derived from an EMBL/GenBank/DDBJ whole genome shotgun (WGS) entry which is preliminary data.</text>
</comment>
<evidence type="ECO:0000313" key="3">
    <source>
        <dbReference type="Proteomes" id="UP000712157"/>
    </source>
</evidence>
<dbReference type="EMBL" id="JAHQCW010000032">
    <property type="protein sequence ID" value="MBU9738276.1"/>
    <property type="molecule type" value="Genomic_DNA"/>
</dbReference>